<dbReference type="NCBIfam" id="TIGR03026">
    <property type="entry name" value="NDP-sugDHase"/>
    <property type="match status" value="1"/>
</dbReference>
<dbReference type="InterPro" id="IPR028359">
    <property type="entry name" value="UDP_ManNAc/GlcNAc_DH"/>
</dbReference>
<dbReference type="Proteomes" id="UP000308705">
    <property type="component" value="Unassembled WGS sequence"/>
</dbReference>
<evidence type="ECO:0000256" key="4">
    <source>
        <dbReference type="SAM" id="MobiDB-lite"/>
    </source>
</evidence>
<gene>
    <name evidence="6" type="ORF">FDA94_17585</name>
</gene>
<dbReference type="PANTHER" id="PTHR43491:SF1">
    <property type="entry name" value="UDP-N-ACETYL-D-MANNOSAMINE DEHYDROGENASE"/>
    <property type="match status" value="1"/>
</dbReference>
<evidence type="ECO:0000313" key="7">
    <source>
        <dbReference type="Proteomes" id="UP000308705"/>
    </source>
</evidence>
<dbReference type="Gene3D" id="3.40.50.720">
    <property type="entry name" value="NAD(P)-binding Rossmann-like Domain"/>
    <property type="match status" value="2"/>
</dbReference>
<evidence type="ECO:0000256" key="2">
    <source>
        <dbReference type="ARBA" id="ARBA00023027"/>
    </source>
</evidence>
<dbReference type="InterPro" id="IPR014027">
    <property type="entry name" value="UDP-Glc/GDP-Man_DH_C"/>
</dbReference>
<dbReference type="InterPro" id="IPR001732">
    <property type="entry name" value="UDP-Glc/GDP-Man_DH_N"/>
</dbReference>
<sequence length="401" mass="42647">MHVLIVGLGYVGLPTALAFLEAGCRVTGYDVSATRLAAIAKGQVDLSPLDHARLRFHRLETTADPAAIAAADAVVICVPTPVDEHHVPDLSALRAACGTVVAHAVPGQLVILTSTTYVGSTRDLLIDHLGGVDVVFSPERVDPGPGGRPLEHSPRVLGPASAKAGDRAEELLKRVAPSVHRVSSPEAAELCKLLENSFRAVNIALANEFADIAREVGVDPVEVIEAAATKPFGFMRFDPGPGVGGQCVPSDPYYLLWRLRRAAPTVLTAAMGAIAARPQAVVGRALEMLAAAGRDIRDAKVLIAGVSYKPGVADARETPAMPIIAALRRLGARAEFTDPLVEELVVGEEFLKRAPDPRTEPWDLVIVHTLGGDLGWLRPEQPVLDATYRLERPGDSRWEVP</sequence>
<keyword evidence="2" id="KW-0520">NAD</keyword>
<dbReference type="GO" id="GO:0051287">
    <property type="term" value="F:NAD binding"/>
    <property type="evidence" value="ECO:0007669"/>
    <property type="project" value="InterPro"/>
</dbReference>
<dbReference type="InterPro" id="IPR036291">
    <property type="entry name" value="NAD(P)-bd_dom_sf"/>
</dbReference>
<evidence type="ECO:0000256" key="1">
    <source>
        <dbReference type="ARBA" id="ARBA00023002"/>
    </source>
</evidence>
<dbReference type="InterPro" id="IPR014026">
    <property type="entry name" value="UDP-Glc/GDP-Man_DH_dimer"/>
</dbReference>
<dbReference type="GO" id="GO:0000271">
    <property type="term" value="P:polysaccharide biosynthetic process"/>
    <property type="evidence" value="ECO:0007669"/>
    <property type="project" value="InterPro"/>
</dbReference>
<keyword evidence="7" id="KW-1185">Reference proteome</keyword>
<dbReference type="GO" id="GO:0016628">
    <property type="term" value="F:oxidoreductase activity, acting on the CH-CH group of donors, NAD or NADP as acceptor"/>
    <property type="evidence" value="ECO:0007669"/>
    <property type="project" value="InterPro"/>
</dbReference>
<feature type="region of interest" description="Disordered" evidence="4">
    <location>
        <begin position="142"/>
        <end position="162"/>
    </location>
</feature>
<name>A0A4U3MFI3_9ACTN</name>
<dbReference type="SMART" id="SM00984">
    <property type="entry name" value="UDPG_MGDP_dh_C"/>
    <property type="match status" value="1"/>
</dbReference>
<organism evidence="6 7">
    <name type="scientific">Herbidospora galbida</name>
    <dbReference type="NCBI Taxonomy" id="2575442"/>
    <lineage>
        <taxon>Bacteria</taxon>
        <taxon>Bacillati</taxon>
        <taxon>Actinomycetota</taxon>
        <taxon>Actinomycetes</taxon>
        <taxon>Streptosporangiales</taxon>
        <taxon>Streptosporangiaceae</taxon>
        <taxon>Herbidospora</taxon>
    </lineage>
</organism>
<proteinExistence type="inferred from homology"/>
<dbReference type="InterPro" id="IPR008927">
    <property type="entry name" value="6-PGluconate_DH-like_C_sf"/>
</dbReference>
<dbReference type="PIRSF" id="PIRSF500136">
    <property type="entry name" value="UDP_ManNAc_DH"/>
    <property type="match status" value="1"/>
</dbReference>
<dbReference type="Pfam" id="PF00984">
    <property type="entry name" value="UDPG_MGDP_dh"/>
    <property type="match status" value="1"/>
</dbReference>
<evidence type="ECO:0000313" key="6">
    <source>
        <dbReference type="EMBL" id="TKK87319.1"/>
    </source>
</evidence>
<dbReference type="SUPFAM" id="SSF48179">
    <property type="entry name" value="6-phosphogluconate dehydrogenase C-terminal domain-like"/>
    <property type="match status" value="1"/>
</dbReference>
<dbReference type="AlphaFoldDB" id="A0A4U3MFI3"/>
<dbReference type="Pfam" id="PF03720">
    <property type="entry name" value="UDPG_MGDP_dh_C"/>
    <property type="match status" value="1"/>
</dbReference>
<dbReference type="PANTHER" id="PTHR43491">
    <property type="entry name" value="UDP-N-ACETYL-D-MANNOSAMINE DEHYDROGENASE"/>
    <property type="match status" value="1"/>
</dbReference>
<dbReference type="OrthoDB" id="5193947at2"/>
<feature type="domain" description="UDP-glucose/GDP-mannose dehydrogenase C-terminal" evidence="5">
    <location>
        <begin position="302"/>
        <end position="392"/>
    </location>
</feature>
<accession>A0A4U3MFI3</accession>
<dbReference type="PIRSF" id="PIRSF000124">
    <property type="entry name" value="UDPglc_GDPman_dh"/>
    <property type="match status" value="1"/>
</dbReference>
<dbReference type="EMBL" id="SZQA01000016">
    <property type="protein sequence ID" value="TKK87319.1"/>
    <property type="molecule type" value="Genomic_DNA"/>
</dbReference>
<comment type="caution">
    <text evidence="6">The sequence shown here is derived from an EMBL/GenBank/DDBJ whole genome shotgun (WGS) entry which is preliminary data.</text>
</comment>
<comment type="similarity">
    <text evidence="3">Belongs to the UDP-glucose/GDP-mannose dehydrogenase family.</text>
</comment>
<dbReference type="InterPro" id="IPR036220">
    <property type="entry name" value="UDP-Glc/GDP-Man_DH_C_sf"/>
</dbReference>
<keyword evidence="1" id="KW-0560">Oxidoreductase</keyword>
<reference evidence="6 7" key="1">
    <citation type="submission" date="2019-04" db="EMBL/GenBank/DDBJ databases">
        <title>Herbidospora sp. NEAU-GS14.nov., a novel actinomycete isolated from soil.</title>
        <authorList>
            <person name="Han L."/>
        </authorList>
    </citation>
    <scope>NUCLEOTIDE SEQUENCE [LARGE SCALE GENOMIC DNA]</scope>
    <source>
        <strain evidence="6 7">NEAU-GS14</strain>
    </source>
</reference>
<dbReference type="Pfam" id="PF03721">
    <property type="entry name" value="UDPG_MGDP_dh_N"/>
    <property type="match status" value="1"/>
</dbReference>
<evidence type="ECO:0000256" key="3">
    <source>
        <dbReference type="PIRNR" id="PIRNR000124"/>
    </source>
</evidence>
<evidence type="ECO:0000259" key="5">
    <source>
        <dbReference type="SMART" id="SM00984"/>
    </source>
</evidence>
<dbReference type="SUPFAM" id="SSF51735">
    <property type="entry name" value="NAD(P)-binding Rossmann-fold domains"/>
    <property type="match status" value="1"/>
</dbReference>
<dbReference type="InterPro" id="IPR017476">
    <property type="entry name" value="UDP-Glc/GDP-Man"/>
</dbReference>
<dbReference type="SUPFAM" id="SSF52413">
    <property type="entry name" value="UDP-glucose/GDP-mannose dehydrogenase C-terminal domain"/>
    <property type="match status" value="1"/>
</dbReference>
<protein>
    <submittedName>
        <fullName evidence="6">Nucleotide sugar dehydrogenase</fullName>
    </submittedName>
</protein>
<dbReference type="GO" id="GO:0016616">
    <property type="term" value="F:oxidoreductase activity, acting on the CH-OH group of donors, NAD or NADP as acceptor"/>
    <property type="evidence" value="ECO:0007669"/>
    <property type="project" value="InterPro"/>
</dbReference>